<dbReference type="EMBL" id="CAHPRB010000012">
    <property type="protein sequence ID" value="CAB5587422.1"/>
    <property type="molecule type" value="Genomic_DNA"/>
</dbReference>
<evidence type="ECO:0000313" key="2">
    <source>
        <dbReference type="Proteomes" id="UP000835792"/>
    </source>
</evidence>
<organism evidence="1 2">
    <name type="scientific">Citrobacter youngae</name>
    <dbReference type="NCBI Taxonomy" id="133448"/>
    <lineage>
        <taxon>Bacteria</taxon>
        <taxon>Pseudomonadati</taxon>
        <taxon>Pseudomonadota</taxon>
        <taxon>Gammaproteobacteria</taxon>
        <taxon>Enterobacterales</taxon>
        <taxon>Enterobacteriaceae</taxon>
        <taxon>Citrobacter</taxon>
        <taxon>Citrobacter freundii complex</taxon>
    </lineage>
</organism>
<comment type="caution">
    <text evidence="1">The sequence shown here is derived from an EMBL/GenBank/DDBJ whole genome shotgun (WGS) entry which is preliminary data.</text>
</comment>
<keyword evidence="2" id="KW-1185">Reference proteome</keyword>
<gene>
    <name evidence="1" type="ORF">GHA_03396</name>
</gene>
<sequence length="58" mass="7379">MIYHPLYFQYILYREKRRLKAVVQEQPMLETHFQHRLDTHTMKMTEIREPQNPNRQHR</sequence>
<evidence type="ECO:0000313" key="1">
    <source>
        <dbReference type="EMBL" id="CAB5587422.1"/>
    </source>
</evidence>
<reference evidence="1" key="1">
    <citation type="submission" date="2020-05" db="EMBL/GenBank/DDBJ databases">
        <authorList>
            <person name="Delgado-Blas J."/>
        </authorList>
    </citation>
    <scope>NUCLEOTIDE SEQUENCE</scope>
    <source>
        <strain evidence="1">BB1468</strain>
    </source>
</reference>
<protein>
    <submittedName>
        <fullName evidence="1">Uncharacterized protein</fullName>
    </submittedName>
</protein>
<dbReference type="RefSeq" id="WP_410761086.1">
    <property type="nucleotide sequence ID" value="NZ_JBKGHQ010000035.1"/>
</dbReference>
<dbReference type="Proteomes" id="UP000835792">
    <property type="component" value="Unassembled WGS sequence"/>
</dbReference>
<name>A0ABM8MMX8_9ENTR</name>
<accession>A0ABM8MMX8</accession>
<proteinExistence type="predicted"/>